<evidence type="ECO:0000256" key="1">
    <source>
        <dbReference type="SAM" id="MobiDB-lite"/>
    </source>
</evidence>
<name>A0AAD4QWF6_9BILA</name>
<evidence type="ECO:0000313" key="3">
    <source>
        <dbReference type="Proteomes" id="UP001201812"/>
    </source>
</evidence>
<feature type="compositionally biased region" description="Basic and acidic residues" evidence="1">
    <location>
        <begin position="42"/>
        <end position="54"/>
    </location>
</feature>
<feature type="region of interest" description="Disordered" evidence="1">
    <location>
        <begin position="1"/>
        <end position="54"/>
    </location>
</feature>
<gene>
    <name evidence="2" type="ORF">DdX_13532</name>
</gene>
<feature type="compositionally biased region" description="Polar residues" evidence="1">
    <location>
        <begin position="181"/>
        <end position="204"/>
    </location>
</feature>
<evidence type="ECO:0000313" key="2">
    <source>
        <dbReference type="EMBL" id="KAI1705568.1"/>
    </source>
</evidence>
<comment type="caution">
    <text evidence="2">The sequence shown here is derived from an EMBL/GenBank/DDBJ whole genome shotgun (WGS) entry which is preliminary data.</text>
</comment>
<reference evidence="2" key="1">
    <citation type="submission" date="2022-01" db="EMBL/GenBank/DDBJ databases">
        <title>Genome Sequence Resource for Two Populations of Ditylenchus destructor, the Migratory Endoparasitic Phytonematode.</title>
        <authorList>
            <person name="Zhang H."/>
            <person name="Lin R."/>
            <person name="Xie B."/>
        </authorList>
    </citation>
    <scope>NUCLEOTIDE SEQUENCE</scope>
    <source>
        <strain evidence="2">BazhouSP</strain>
    </source>
</reference>
<sequence>MLPVNSDSKKVLENLQVDPGVDKDPTLVKLPTEMQNTAANADRQRRQTNRPEFDDHRKIWLPEIQKIRDLAKSQVSTSQVDCTICHLYHKNKWHQDLPKKLNRRVKAKLPNLTADGGSAADTVAPRMHANREKKTRKPADSRRPFIQHPIKDQTPPRDKTSKDFEKAAETQRLEDREENAAENNSKSTKKGQQTPPQDKTANDTSEVKRAPQFLTFSALSPHFLSLSGHDTLSKK</sequence>
<dbReference type="Proteomes" id="UP001201812">
    <property type="component" value="Unassembled WGS sequence"/>
</dbReference>
<keyword evidence="3" id="KW-1185">Reference proteome</keyword>
<feature type="compositionally biased region" description="Basic and acidic residues" evidence="1">
    <location>
        <begin position="129"/>
        <end position="179"/>
    </location>
</feature>
<organism evidence="2 3">
    <name type="scientific">Ditylenchus destructor</name>
    <dbReference type="NCBI Taxonomy" id="166010"/>
    <lineage>
        <taxon>Eukaryota</taxon>
        <taxon>Metazoa</taxon>
        <taxon>Ecdysozoa</taxon>
        <taxon>Nematoda</taxon>
        <taxon>Chromadorea</taxon>
        <taxon>Rhabditida</taxon>
        <taxon>Tylenchina</taxon>
        <taxon>Tylenchomorpha</taxon>
        <taxon>Sphaerularioidea</taxon>
        <taxon>Anguinidae</taxon>
        <taxon>Anguininae</taxon>
        <taxon>Ditylenchus</taxon>
    </lineage>
</organism>
<dbReference type="EMBL" id="JAKKPZ010000055">
    <property type="protein sequence ID" value="KAI1705568.1"/>
    <property type="molecule type" value="Genomic_DNA"/>
</dbReference>
<protein>
    <submittedName>
        <fullName evidence="2">Uncharacterized protein</fullName>
    </submittedName>
</protein>
<proteinExistence type="predicted"/>
<feature type="region of interest" description="Disordered" evidence="1">
    <location>
        <begin position="109"/>
        <end position="235"/>
    </location>
</feature>
<accession>A0AAD4QWF6</accession>
<dbReference type="AlphaFoldDB" id="A0AAD4QWF6"/>